<feature type="non-terminal residue" evidence="1">
    <location>
        <position position="33"/>
    </location>
</feature>
<dbReference type="Proteomes" id="UP000236291">
    <property type="component" value="Unassembled WGS sequence"/>
</dbReference>
<gene>
    <name evidence="1" type="ORF">L195_g032013</name>
</gene>
<proteinExistence type="predicted"/>
<organism evidence="1 2">
    <name type="scientific">Trifolium pratense</name>
    <name type="common">Red clover</name>
    <dbReference type="NCBI Taxonomy" id="57577"/>
    <lineage>
        <taxon>Eukaryota</taxon>
        <taxon>Viridiplantae</taxon>
        <taxon>Streptophyta</taxon>
        <taxon>Embryophyta</taxon>
        <taxon>Tracheophyta</taxon>
        <taxon>Spermatophyta</taxon>
        <taxon>Magnoliopsida</taxon>
        <taxon>eudicotyledons</taxon>
        <taxon>Gunneridae</taxon>
        <taxon>Pentapetalae</taxon>
        <taxon>rosids</taxon>
        <taxon>fabids</taxon>
        <taxon>Fabales</taxon>
        <taxon>Fabaceae</taxon>
        <taxon>Papilionoideae</taxon>
        <taxon>50 kb inversion clade</taxon>
        <taxon>NPAAA clade</taxon>
        <taxon>Hologalegina</taxon>
        <taxon>IRL clade</taxon>
        <taxon>Trifolieae</taxon>
        <taxon>Trifolium</taxon>
    </lineage>
</organism>
<evidence type="ECO:0000313" key="1">
    <source>
        <dbReference type="EMBL" id="PNX76068.1"/>
    </source>
</evidence>
<name>A0A2K3LC10_TRIPR</name>
<dbReference type="EMBL" id="ASHM01030068">
    <property type="protein sequence ID" value="PNX76068.1"/>
    <property type="molecule type" value="Genomic_DNA"/>
</dbReference>
<comment type="caution">
    <text evidence="1">The sequence shown here is derived from an EMBL/GenBank/DDBJ whole genome shotgun (WGS) entry which is preliminary data.</text>
</comment>
<reference evidence="1 2" key="1">
    <citation type="journal article" date="2014" name="Am. J. Bot.">
        <title>Genome assembly and annotation for red clover (Trifolium pratense; Fabaceae).</title>
        <authorList>
            <person name="Istvanek J."/>
            <person name="Jaros M."/>
            <person name="Krenek A."/>
            <person name="Repkova J."/>
        </authorList>
    </citation>
    <scope>NUCLEOTIDE SEQUENCE [LARGE SCALE GENOMIC DNA]</scope>
    <source>
        <strain evidence="2">cv. Tatra</strain>
        <tissue evidence="1">Young leaves</tissue>
    </source>
</reference>
<dbReference type="AlphaFoldDB" id="A0A2K3LC10"/>
<sequence>MRHSKTGETWGAIANMLPTNMLPSYGYGTVIRY</sequence>
<accession>A0A2K3LC10</accession>
<protein>
    <submittedName>
        <fullName evidence="1">Uncharacterized protein</fullName>
    </submittedName>
</protein>
<reference evidence="1 2" key="2">
    <citation type="journal article" date="2017" name="Front. Plant Sci.">
        <title>Gene Classification and Mining of Molecular Markers Useful in Red Clover (Trifolium pratense) Breeding.</title>
        <authorList>
            <person name="Istvanek J."/>
            <person name="Dluhosova J."/>
            <person name="Dluhos P."/>
            <person name="Patkova L."/>
            <person name="Nedelnik J."/>
            <person name="Repkova J."/>
        </authorList>
    </citation>
    <scope>NUCLEOTIDE SEQUENCE [LARGE SCALE GENOMIC DNA]</scope>
    <source>
        <strain evidence="2">cv. Tatra</strain>
        <tissue evidence="1">Young leaves</tissue>
    </source>
</reference>
<evidence type="ECO:0000313" key="2">
    <source>
        <dbReference type="Proteomes" id="UP000236291"/>
    </source>
</evidence>